<dbReference type="VEuPathDB" id="VectorBase:ACUA024781"/>
<organism evidence="1 2">
    <name type="scientific">Anopheles culicifacies</name>
    <dbReference type="NCBI Taxonomy" id="139723"/>
    <lineage>
        <taxon>Eukaryota</taxon>
        <taxon>Metazoa</taxon>
        <taxon>Ecdysozoa</taxon>
        <taxon>Arthropoda</taxon>
        <taxon>Hexapoda</taxon>
        <taxon>Insecta</taxon>
        <taxon>Pterygota</taxon>
        <taxon>Neoptera</taxon>
        <taxon>Endopterygota</taxon>
        <taxon>Diptera</taxon>
        <taxon>Nematocera</taxon>
        <taxon>Culicoidea</taxon>
        <taxon>Culicidae</taxon>
        <taxon>Anophelinae</taxon>
        <taxon>Anopheles</taxon>
        <taxon>culicifacies species complex</taxon>
    </lineage>
</organism>
<name>A0A182MRV9_9DIPT</name>
<sequence length="174" mass="19452">MLPDDSIVNNVNVYDPCYITFSNLRQYVVAMSTTDTPLDHRTYFYDHSPIPNASWTVTMVGDGTEGGQIRSPTLSNPDEIMPDQYGMADLISDIKIIMTAVTIVERIYPNFTSRERIDYTAKGHPRQLTSCTASEIRCTDIGNDYAISDAISGNCDFYWSLGNLSSSVLFPGYF</sequence>
<dbReference type="Proteomes" id="UP000075883">
    <property type="component" value="Unassembled WGS sequence"/>
</dbReference>
<protein>
    <submittedName>
        <fullName evidence="1">Uncharacterized protein</fullName>
    </submittedName>
</protein>
<keyword evidence="2" id="KW-1185">Reference proteome</keyword>
<reference evidence="1" key="2">
    <citation type="submission" date="2020-05" db="UniProtKB">
        <authorList>
            <consortium name="EnsemblMetazoa"/>
        </authorList>
    </citation>
    <scope>IDENTIFICATION</scope>
    <source>
        <strain evidence="1">A-37</strain>
    </source>
</reference>
<dbReference type="AlphaFoldDB" id="A0A182MRV9"/>
<dbReference type="EMBL" id="AXCM01001393">
    <property type="status" value="NOT_ANNOTATED_CDS"/>
    <property type="molecule type" value="Genomic_DNA"/>
</dbReference>
<evidence type="ECO:0000313" key="1">
    <source>
        <dbReference type="EnsemblMetazoa" id="ACUA024781-PA"/>
    </source>
</evidence>
<reference evidence="2" key="1">
    <citation type="submission" date="2013-09" db="EMBL/GenBank/DDBJ databases">
        <title>The Genome Sequence of Anopheles culicifacies species A.</title>
        <authorList>
            <consortium name="The Broad Institute Genomics Platform"/>
            <person name="Neafsey D.E."/>
            <person name="Besansky N."/>
            <person name="Howell P."/>
            <person name="Walton C."/>
            <person name="Young S.K."/>
            <person name="Zeng Q."/>
            <person name="Gargeya S."/>
            <person name="Fitzgerald M."/>
            <person name="Haas B."/>
            <person name="Abouelleil A."/>
            <person name="Allen A.W."/>
            <person name="Alvarado L."/>
            <person name="Arachchi H.M."/>
            <person name="Berlin A.M."/>
            <person name="Chapman S.B."/>
            <person name="Gainer-Dewar J."/>
            <person name="Goldberg J."/>
            <person name="Griggs A."/>
            <person name="Gujja S."/>
            <person name="Hansen M."/>
            <person name="Howarth C."/>
            <person name="Imamovic A."/>
            <person name="Ireland A."/>
            <person name="Larimer J."/>
            <person name="McCowan C."/>
            <person name="Murphy C."/>
            <person name="Pearson M."/>
            <person name="Poon T.W."/>
            <person name="Priest M."/>
            <person name="Roberts A."/>
            <person name="Saif S."/>
            <person name="Shea T."/>
            <person name="Sisk P."/>
            <person name="Sykes S."/>
            <person name="Wortman J."/>
            <person name="Nusbaum C."/>
            <person name="Birren B."/>
        </authorList>
    </citation>
    <scope>NUCLEOTIDE SEQUENCE [LARGE SCALE GENOMIC DNA]</scope>
    <source>
        <strain evidence="2">A-37</strain>
    </source>
</reference>
<dbReference type="EnsemblMetazoa" id="ACUA024781-RA">
    <property type="protein sequence ID" value="ACUA024781-PA"/>
    <property type="gene ID" value="ACUA024781"/>
</dbReference>
<evidence type="ECO:0000313" key="2">
    <source>
        <dbReference type="Proteomes" id="UP000075883"/>
    </source>
</evidence>
<accession>A0A182MRV9</accession>
<proteinExistence type="predicted"/>